<feature type="coiled-coil region" evidence="8">
    <location>
        <begin position="82"/>
        <end position="275"/>
    </location>
</feature>
<evidence type="ECO:0000256" key="4">
    <source>
        <dbReference type="ARBA" id="ARBA00022490"/>
    </source>
</evidence>
<proteinExistence type="inferred from homology"/>
<comment type="subunit">
    <text evidence="7">Self-associates. Interacts with BBS9; the interaction mediates the association of LZTL1 with the BBsome complex and regulates BBSome ciliary trafficking.</text>
</comment>
<keyword evidence="4" id="KW-0963">Cytoplasm</keyword>
<protein>
    <recommendedName>
        <fullName evidence="3">Leucine zipper transcription factor-like protein 1</fullName>
    </recommendedName>
</protein>
<dbReference type="PANTHER" id="PTHR21635:SF0">
    <property type="entry name" value="LEUCINE ZIPPER TRANSCRIPTION FACTOR-LIKE PROTEIN 1"/>
    <property type="match status" value="1"/>
</dbReference>
<dbReference type="GO" id="GO:0005737">
    <property type="term" value="C:cytoplasm"/>
    <property type="evidence" value="ECO:0007669"/>
    <property type="project" value="UniProtKB-SubCell"/>
</dbReference>
<comment type="subcellular location">
    <subcellularLocation>
        <location evidence="1">Cytoplasm</location>
    </subcellularLocation>
</comment>
<comment type="function">
    <text evidence="6">Regulates ciliary localization of the BBSome complex. Together with the BBSome complex, controls SMO ciliary trafficking and contributes to the sonic hedgehog (SHH) pathway regulation. May play a role in neurite outgrowth. May have tumor suppressor function.</text>
</comment>
<name>A0AAW2IAX3_9NEOP</name>
<dbReference type="Pfam" id="PF15294">
    <property type="entry name" value="Leu_zip"/>
    <property type="match status" value="1"/>
</dbReference>
<evidence type="ECO:0000256" key="5">
    <source>
        <dbReference type="ARBA" id="ARBA00023054"/>
    </source>
</evidence>
<dbReference type="AlphaFoldDB" id="A0AAW2IAX3"/>
<comment type="caution">
    <text evidence="9">The sequence shown here is derived from an EMBL/GenBank/DDBJ whole genome shotgun (WGS) entry which is preliminary data.</text>
</comment>
<dbReference type="InterPro" id="IPR026157">
    <property type="entry name" value="LZTFL1"/>
</dbReference>
<evidence type="ECO:0000256" key="3">
    <source>
        <dbReference type="ARBA" id="ARBA00018920"/>
    </source>
</evidence>
<accession>A0AAW2IAX3</accession>
<reference evidence="9" key="1">
    <citation type="journal article" date="2024" name="Gigascience">
        <title>Chromosome-level genome of the poultry shaft louse Menopon gallinae provides insight into the host-switching and adaptive evolution of parasitic lice.</title>
        <authorList>
            <person name="Xu Y."/>
            <person name="Ma L."/>
            <person name="Liu S."/>
            <person name="Liang Y."/>
            <person name="Liu Q."/>
            <person name="He Z."/>
            <person name="Tian L."/>
            <person name="Duan Y."/>
            <person name="Cai W."/>
            <person name="Li H."/>
            <person name="Song F."/>
        </authorList>
    </citation>
    <scope>NUCLEOTIDE SEQUENCE</scope>
    <source>
        <strain evidence="9">Cailab_2023a</strain>
    </source>
</reference>
<gene>
    <name evidence="9" type="ORF">PYX00_001031</name>
</gene>
<evidence type="ECO:0000313" key="9">
    <source>
        <dbReference type="EMBL" id="KAL0279485.1"/>
    </source>
</evidence>
<sequence length="291" mass="34329">MKFARYLRSQNEKQIEHAFQDAESRLFDDTYTKDEVQEMLLDLKKIVKCDMEADLISFSHNNVLMLQQLFKQAEKWYLRLQIDISELQNQELLGLVRKLEAEGPSIKREVEPESAEELEKSSVALLRMEIERIKQDNERLSNIIQEAEDRADLYREEKNKLSEKLTSAHKEIGNYKLLLERPQSRSSDSSVVKEMEEKLKAVETLLSIKDEENSSSQEKLKMELLSTKEKMNQVEAQLQLAEMELERKFSETKAYANMKQILMNKNEQIKRLREIVQKHEPDFDEIEPTED</sequence>
<evidence type="ECO:0000256" key="1">
    <source>
        <dbReference type="ARBA" id="ARBA00004496"/>
    </source>
</evidence>
<evidence type="ECO:0000256" key="8">
    <source>
        <dbReference type="SAM" id="Coils"/>
    </source>
</evidence>
<dbReference type="GO" id="GO:1903565">
    <property type="term" value="P:negative regulation of protein localization to cilium"/>
    <property type="evidence" value="ECO:0007669"/>
    <property type="project" value="TreeGrafter"/>
</dbReference>
<dbReference type="EMBL" id="JARGDH010000001">
    <property type="protein sequence ID" value="KAL0279485.1"/>
    <property type="molecule type" value="Genomic_DNA"/>
</dbReference>
<dbReference type="PANTHER" id="PTHR21635">
    <property type="entry name" value="LEUCINE ZIPPER TRANSCRIPTION FACTOR LIKE"/>
    <property type="match status" value="1"/>
</dbReference>
<evidence type="ECO:0000256" key="6">
    <source>
        <dbReference type="ARBA" id="ARBA00024898"/>
    </source>
</evidence>
<organism evidence="9">
    <name type="scientific">Menopon gallinae</name>
    <name type="common">poultry shaft louse</name>
    <dbReference type="NCBI Taxonomy" id="328185"/>
    <lineage>
        <taxon>Eukaryota</taxon>
        <taxon>Metazoa</taxon>
        <taxon>Ecdysozoa</taxon>
        <taxon>Arthropoda</taxon>
        <taxon>Hexapoda</taxon>
        <taxon>Insecta</taxon>
        <taxon>Pterygota</taxon>
        <taxon>Neoptera</taxon>
        <taxon>Paraneoptera</taxon>
        <taxon>Psocodea</taxon>
        <taxon>Troctomorpha</taxon>
        <taxon>Phthiraptera</taxon>
        <taxon>Amblycera</taxon>
        <taxon>Menoponidae</taxon>
        <taxon>Menopon</taxon>
    </lineage>
</organism>
<evidence type="ECO:0000256" key="2">
    <source>
        <dbReference type="ARBA" id="ARBA00008868"/>
    </source>
</evidence>
<comment type="similarity">
    <text evidence="2">Belongs to the LZTFL1 family.</text>
</comment>
<keyword evidence="5 8" id="KW-0175">Coiled coil</keyword>
<evidence type="ECO:0000256" key="7">
    <source>
        <dbReference type="ARBA" id="ARBA00026004"/>
    </source>
</evidence>